<dbReference type="GO" id="GO:0003677">
    <property type="term" value="F:DNA binding"/>
    <property type="evidence" value="ECO:0007669"/>
    <property type="project" value="UniProtKB-KW"/>
</dbReference>
<gene>
    <name evidence="2" type="ORF">THII_0161</name>
</gene>
<dbReference type="Pfam" id="PF10130">
    <property type="entry name" value="PIN_2"/>
    <property type="match status" value="1"/>
</dbReference>
<reference evidence="2 3" key="1">
    <citation type="journal article" date="2014" name="ISME J.">
        <title>Ecophysiology of Thioploca ingrica as revealed by the complete genome sequence supplemented with proteomic evidence.</title>
        <authorList>
            <person name="Kojima H."/>
            <person name="Ogura Y."/>
            <person name="Yamamoto N."/>
            <person name="Togashi T."/>
            <person name="Mori H."/>
            <person name="Watanabe T."/>
            <person name="Nemoto F."/>
            <person name="Kurokawa K."/>
            <person name="Hayashi T."/>
            <person name="Fukui M."/>
        </authorList>
    </citation>
    <scope>NUCLEOTIDE SEQUENCE [LARGE SCALE GENOMIC DNA]</scope>
</reference>
<organism evidence="2 3">
    <name type="scientific">Thioploca ingrica</name>
    <dbReference type="NCBI Taxonomy" id="40754"/>
    <lineage>
        <taxon>Bacteria</taxon>
        <taxon>Pseudomonadati</taxon>
        <taxon>Pseudomonadota</taxon>
        <taxon>Gammaproteobacteria</taxon>
        <taxon>Thiotrichales</taxon>
        <taxon>Thiotrichaceae</taxon>
        <taxon>Thioploca</taxon>
    </lineage>
</organism>
<dbReference type="HOGENOM" id="CLU_147223_0_0_6"/>
<dbReference type="InterPro" id="IPR029060">
    <property type="entry name" value="PIN-like_dom_sf"/>
</dbReference>
<feature type="domain" description="PIN" evidence="1">
    <location>
        <begin position="12"/>
        <end position="128"/>
    </location>
</feature>
<name>A0A090AAF6_9GAMM</name>
<evidence type="ECO:0000259" key="1">
    <source>
        <dbReference type="Pfam" id="PF10130"/>
    </source>
</evidence>
<proteinExistence type="predicted"/>
<dbReference type="AlphaFoldDB" id="A0A090AAF6"/>
<evidence type="ECO:0000313" key="2">
    <source>
        <dbReference type="EMBL" id="BAP54458.1"/>
    </source>
</evidence>
<dbReference type="Proteomes" id="UP000031623">
    <property type="component" value="Chromosome"/>
</dbReference>
<keyword evidence="2" id="KW-0238">DNA-binding</keyword>
<protein>
    <submittedName>
        <fullName evidence="2">DNA-binding protein</fullName>
    </submittedName>
</protein>
<keyword evidence="3" id="KW-1185">Reference proteome</keyword>
<dbReference type="EMBL" id="AP014633">
    <property type="protein sequence ID" value="BAP54458.1"/>
    <property type="molecule type" value="Genomic_DNA"/>
</dbReference>
<dbReference type="Gene3D" id="3.40.50.1010">
    <property type="entry name" value="5'-nuclease"/>
    <property type="match status" value="1"/>
</dbReference>
<sequence length="140" mass="16616">MLRKKNRLKPIIVDTNVVFSALLGKNKALRDKLLEMEHAFYSCKFIMVELFKYKEKIQKYSTLPEEAILELLYNLLKNIHFVDEYSLTPTSLKQAYDLCHDIDEKNIPFIALTIELNGLLWTYDKKLKQCLENKGFYAFW</sequence>
<dbReference type="OrthoDB" id="799916at2"/>
<dbReference type="CDD" id="cd09871">
    <property type="entry name" value="PIN_MtVapC28-VapC30-like"/>
    <property type="match status" value="1"/>
</dbReference>
<dbReference type="InterPro" id="IPR002716">
    <property type="entry name" value="PIN_dom"/>
</dbReference>
<dbReference type="STRING" id="40754.THII_0161"/>
<dbReference type="SUPFAM" id="SSF88723">
    <property type="entry name" value="PIN domain-like"/>
    <property type="match status" value="1"/>
</dbReference>
<dbReference type="KEGG" id="tig:THII_0161"/>
<evidence type="ECO:0000313" key="3">
    <source>
        <dbReference type="Proteomes" id="UP000031623"/>
    </source>
</evidence>
<accession>A0A090AAF6</accession>